<gene>
    <name evidence="3" type="primary">20343208</name>
    <name evidence="2" type="ORF">GGTG_02750</name>
</gene>
<dbReference type="AlphaFoldDB" id="J3NN93"/>
<dbReference type="EnsemblFungi" id="EJT77645">
    <property type="protein sequence ID" value="EJT77645"/>
    <property type="gene ID" value="GGTG_02750"/>
</dbReference>
<dbReference type="RefSeq" id="XP_009218790.1">
    <property type="nucleotide sequence ID" value="XM_009220526.1"/>
</dbReference>
<dbReference type="EMBL" id="GL385396">
    <property type="protein sequence ID" value="EJT77645.1"/>
    <property type="molecule type" value="Genomic_DNA"/>
</dbReference>
<evidence type="ECO:0000256" key="1">
    <source>
        <dbReference type="SAM" id="MobiDB-lite"/>
    </source>
</evidence>
<sequence>MEGGYGVVSAELPVSARRRKKWAWKWKERRKKRKGNNKRSQSTLHAAASMRPAPDWSRWTACSASKWQPTAKRFHSNPPNWDGRRVIKSFCAAAQ</sequence>
<feature type="compositionally biased region" description="Basic residues" evidence="1">
    <location>
        <begin position="22"/>
        <end position="37"/>
    </location>
</feature>
<reference evidence="2" key="3">
    <citation type="submission" date="2010-09" db="EMBL/GenBank/DDBJ databases">
        <title>Annotation of Gaeumannomyces graminis var. tritici R3-111a-1.</title>
        <authorList>
            <consortium name="The Broad Institute Genome Sequencing Platform"/>
            <person name="Ma L.-J."/>
            <person name="Dead R."/>
            <person name="Young S.K."/>
            <person name="Zeng Q."/>
            <person name="Gargeya S."/>
            <person name="Fitzgerald M."/>
            <person name="Haas B."/>
            <person name="Abouelleil A."/>
            <person name="Alvarado L."/>
            <person name="Arachchi H.M."/>
            <person name="Berlin A."/>
            <person name="Brown A."/>
            <person name="Chapman S.B."/>
            <person name="Chen Z."/>
            <person name="Dunbar C."/>
            <person name="Freedman E."/>
            <person name="Gearin G."/>
            <person name="Gellesch M."/>
            <person name="Goldberg J."/>
            <person name="Griggs A."/>
            <person name="Gujja S."/>
            <person name="Heiman D."/>
            <person name="Howarth C."/>
            <person name="Larson L."/>
            <person name="Lui A."/>
            <person name="MacDonald P.J.P."/>
            <person name="Mehta T."/>
            <person name="Montmayeur A."/>
            <person name="Murphy C."/>
            <person name="Neiman D."/>
            <person name="Pearson M."/>
            <person name="Priest M."/>
            <person name="Roberts A."/>
            <person name="Saif S."/>
            <person name="Shea T."/>
            <person name="Shenoy N."/>
            <person name="Sisk P."/>
            <person name="Stolte C."/>
            <person name="Sykes S."/>
            <person name="Yandava C."/>
            <person name="Wortman J."/>
            <person name="Nusbaum C."/>
            <person name="Birren B."/>
        </authorList>
    </citation>
    <scope>NUCLEOTIDE SEQUENCE</scope>
    <source>
        <strain evidence="2">R3-111a-1</strain>
    </source>
</reference>
<organism evidence="2">
    <name type="scientific">Gaeumannomyces tritici (strain R3-111a-1)</name>
    <name type="common">Wheat and barley take-all root rot fungus</name>
    <name type="synonym">Gaeumannomyces graminis var. tritici</name>
    <dbReference type="NCBI Taxonomy" id="644352"/>
    <lineage>
        <taxon>Eukaryota</taxon>
        <taxon>Fungi</taxon>
        <taxon>Dikarya</taxon>
        <taxon>Ascomycota</taxon>
        <taxon>Pezizomycotina</taxon>
        <taxon>Sordariomycetes</taxon>
        <taxon>Sordariomycetidae</taxon>
        <taxon>Magnaporthales</taxon>
        <taxon>Magnaporthaceae</taxon>
        <taxon>Gaeumannomyces</taxon>
    </lineage>
</organism>
<reference evidence="2" key="2">
    <citation type="submission" date="2010-07" db="EMBL/GenBank/DDBJ databases">
        <authorList>
            <consortium name="The Broad Institute Genome Sequencing Platform"/>
            <consortium name="Broad Institute Genome Sequencing Center for Infectious Disease"/>
            <person name="Ma L.-J."/>
            <person name="Dead R."/>
            <person name="Young S."/>
            <person name="Zeng Q."/>
            <person name="Koehrsen M."/>
            <person name="Alvarado L."/>
            <person name="Berlin A."/>
            <person name="Chapman S.B."/>
            <person name="Chen Z."/>
            <person name="Freedman E."/>
            <person name="Gellesch M."/>
            <person name="Goldberg J."/>
            <person name="Griggs A."/>
            <person name="Gujja S."/>
            <person name="Heilman E.R."/>
            <person name="Heiman D."/>
            <person name="Hepburn T."/>
            <person name="Howarth C."/>
            <person name="Jen D."/>
            <person name="Larson L."/>
            <person name="Mehta T."/>
            <person name="Neiman D."/>
            <person name="Pearson M."/>
            <person name="Roberts A."/>
            <person name="Saif S."/>
            <person name="Shea T."/>
            <person name="Shenoy N."/>
            <person name="Sisk P."/>
            <person name="Stolte C."/>
            <person name="Sykes S."/>
            <person name="Walk T."/>
            <person name="White J."/>
            <person name="Yandava C."/>
            <person name="Haas B."/>
            <person name="Nusbaum C."/>
            <person name="Birren B."/>
        </authorList>
    </citation>
    <scope>NUCLEOTIDE SEQUENCE</scope>
    <source>
        <strain evidence="2">R3-111a-1</strain>
    </source>
</reference>
<accession>J3NN93</accession>
<proteinExistence type="predicted"/>
<reference evidence="4" key="1">
    <citation type="submission" date="2010-07" db="EMBL/GenBank/DDBJ databases">
        <title>The genome sequence of Gaeumannomyces graminis var. tritici strain R3-111a-1.</title>
        <authorList>
            <consortium name="The Broad Institute Genome Sequencing Platform"/>
            <person name="Ma L.-J."/>
            <person name="Dead R."/>
            <person name="Young S."/>
            <person name="Zeng Q."/>
            <person name="Koehrsen M."/>
            <person name="Alvarado L."/>
            <person name="Berlin A."/>
            <person name="Chapman S.B."/>
            <person name="Chen Z."/>
            <person name="Freedman E."/>
            <person name="Gellesch M."/>
            <person name="Goldberg J."/>
            <person name="Griggs A."/>
            <person name="Gujja S."/>
            <person name="Heilman E.R."/>
            <person name="Heiman D."/>
            <person name="Hepburn T."/>
            <person name="Howarth C."/>
            <person name="Jen D."/>
            <person name="Larson L."/>
            <person name="Mehta T."/>
            <person name="Neiman D."/>
            <person name="Pearson M."/>
            <person name="Roberts A."/>
            <person name="Saif S."/>
            <person name="Shea T."/>
            <person name="Shenoy N."/>
            <person name="Sisk P."/>
            <person name="Stolte C."/>
            <person name="Sykes S."/>
            <person name="Walk T."/>
            <person name="White J."/>
            <person name="Yandava C."/>
            <person name="Haas B."/>
            <person name="Nusbaum C."/>
            <person name="Birren B."/>
        </authorList>
    </citation>
    <scope>NUCLEOTIDE SEQUENCE [LARGE SCALE GENOMIC DNA]</scope>
    <source>
        <strain evidence="4">R3-111a-1</strain>
    </source>
</reference>
<reference evidence="3" key="5">
    <citation type="submission" date="2018-04" db="UniProtKB">
        <authorList>
            <consortium name="EnsemblFungi"/>
        </authorList>
    </citation>
    <scope>IDENTIFICATION</scope>
    <source>
        <strain evidence="3">R3-111a-1</strain>
    </source>
</reference>
<evidence type="ECO:0000313" key="3">
    <source>
        <dbReference type="EnsemblFungi" id="EJT77645"/>
    </source>
</evidence>
<evidence type="ECO:0000313" key="4">
    <source>
        <dbReference type="Proteomes" id="UP000006039"/>
    </source>
</evidence>
<keyword evidence="4" id="KW-1185">Reference proteome</keyword>
<feature type="region of interest" description="Disordered" evidence="1">
    <location>
        <begin position="22"/>
        <end position="52"/>
    </location>
</feature>
<dbReference type="Proteomes" id="UP000006039">
    <property type="component" value="Unassembled WGS sequence"/>
</dbReference>
<protein>
    <submittedName>
        <fullName evidence="2 3">Uncharacterized protein</fullName>
    </submittedName>
</protein>
<dbReference type="VEuPathDB" id="FungiDB:GGTG_02750"/>
<dbReference type="GeneID" id="20343208"/>
<reference evidence="3" key="4">
    <citation type="journal article" date="2015" name="G3 (Bethesda)">
        <title>Genome sequences of three phytopathogenic species of the Magnaporthaceae family of fungi.</title>
        <authorList>
            <person name="Okagaki L.H."/>
            <person name="Nunes C.C."/>
            <person name="Sailsbery J."/>
            <person name="Clay B."/>
            <person name="Brown D."/>
            <person name="John T."/>
            <person name="Oh Y."/>
            <person name="Young N."/>
            <person name="Fitzgerald M."/>
            <person name="Haas B.J."/>
            <person name="Zeng Q."/>
            <person name="Young S."/>
            <person name="Adiconis X."/>
            <person name="Fan L."/>
            <person name="Levin J.Z."/>
            <person name="Mitchell T.K."/>
            <person name="Okubara P.A."/>
            <person name="Farman M.L."/>
            <person name="Kohn L.M."/>
            <person name="Birren B."/>
            <person name="Ma L.-J."/>
            <person name="Dean R.A."/>
        </authorList>
    </citation>
    <scope>NUCLEOTIDE SEQUENCE</scope>
    <source>
        <strain evidence="3">R3-111a-1</strain>
    </source>
</reference>
<dbReference type="HOGENOM" id="CLU_2372920_0_0_1"/>
<name>J3NN93_GAET3</name>
<evidence type="ECO:0000313" key="2">
    <source>
        <dbReference type="EMBL" id="EJT77645.1"/>
    </source>
</evidence>